<feature type="compositionally biased region" description="Acidic residues" evidence="5">
    <location>
        <begin position="613"/>
        <end position="650"/>
    </location>
</feature>
<dbReference type="InterPro" id="IPR037274">
    <property type="entry name" value="Znf_CHY_sf"/>
</dbReference>
<dbReference type="Pfam" id="PF05495">
    <property type="entry name" value="zf-CHY"/>
    <property type="match status" value="1"/>
</dbReference>
<evidence type="ECO:0000259" key="6">
    <source>
        <dbReference type="PROSITE" id="PS51266"/>
    </source>
</evidence>
<gene>
    <name evidence="7" type="ORF">GP486_000775</name>
</gene>
<feature type="region of interest" description="Disordered" evidence="5">
    <location>
        <begin position="504"/>
        <end position="650"/>
    </location>
</feature>
<evidence type="ECO:0000256" key="3">
    <source>
        <dbReference type="ARBA" id="ARBA00022833"/>
    </source>
</evidence>
<dbReference type="Pfam" id="PF14599">
    <property type="entry name" value="zinc_ribbon_6"/>
    <property type="match status" value="1"/>
</dbReference>
<feature type="domain" description="CHY-type" evidence="6">
    <location>
        <begin position="356"/>
        <end position="426"/>
    </location>
</feature>
<feature type="compositionally biased region" description="Low complexity" evidence="5">
    <location>
        <begin position="508"/>
        <end position="524"/>
    </location>
</feature>
<name>A0A9P8LI97_9PEZI</name>
<feature type="region of interest" description="Disordered" evidence="5">
    <location>
        <begin position="81"/>
        <end position="118"/>
    </location>
</feature>
<comment type="caution">
    <text evidence="7">The sequence shown here is derived from an EMBL/GenBank/DDBJ whole genome shotgun (WGS) entry which is preliminary data.</text>
</comment>
<dbReference type="PANTHER" id="PTHR21319:SF0">
    <property type="entry name" value="AND RING FINGER DOMAIN PROTEIN, PUTATIVE (AFU_ORTHOLOGUE AFUA_1G08900)-RELATED"/>
    <property type="match status" value="1"/>
</dbReference>
<keyword evidence="8" id="KW-1185">Reference proteome</keyword>
<dbReference type="GO" id="GO:0061630">
    <property type="term" value="F:ubiquitin protein ligase activity"/>
    <property type="evidence" value="ECO:0007669"/>
    <property type="project" value="TreeGrafter"/>
</dbReference>
<keyword evidence="1" id="KW-0479">Metal-binding</keyword>
<dbReference type="Gene3D" id="2.20.28.10">
    <property type="match status" value="1"/>
</dbReference>
<dbReference type="Proteomes" id="UP000750711">
    <property type="component" value="Unassembled WGS sequence"/>
</dbReference>
<dbReference type="EMBL" id="JAGHQM010000057">
    <property type="protein sequence ID" value="KAH0565827.1"/>
    <property type="molecule type" value="Genomic_DNA"/>
</dbReference>
<keyword evidence="2 4" id="KW-0863">Zinc-finger</keyword>
<feature type="compositionally biased region" description="Basic residues" evidence="5">
    <location>
        <begin position="202"/>
        <end position="211"/>
    </location>
</feature>
<dbReference type="GO" id="GO:0008270">
    <property type="term" value="F:zinc ion binding"/>
    <property type="evidence" value="ECO:0007669"/>
    <property type="project" value="UniProtKB-KW"/>
</dbReference>
<evidence type="ECO:0000256" key="2">
    <source>
        <dbReference type="ARBA" id="ARBA00022771"/>
    </source>
</evidence>
<feature type="region of interest" description="Disordered" evidence="5">
    <location>
        <begin position="198"/>
        <end position="235"/>
    </location>
</feature>
<keyword evidence="3" id="KW-0862">Zinc</keyword>
<dbReference type="PANTHER" id="PTHR21319">
    <property type="entry name" value="RING FINGER AND CHY ZINC FINGER DOMAIN-CONTAINING PROTEIN 1"/>
    <property type="match status" value="1"/>
</dbReference>
<evidence type="ECO:0000313" key="8">
    <source>
        <dbReference type="Proteomes" id="UP000750711"/>
    </source>
</evidence>
<evidence type="ECO:0000256" key="1">
    <source>
        <dbReference type="ARBA" id="ARBA00022723"/>
    </source>
</evidence>
<dbReference type="GO" id="GO:0006511">
    <property type="term" value="P:ubiquitin-dependent protein catabolic process"/>
    <property type="evidence" value="ECO:0007669"/>
    <property type="project" value="TreeGrafter"/>
</dbReference>
<protein>
    <recommendedName>
        <fullName evidence="6">CHY-type domain-containing protein</fullName>
    </recommendedName>
</protein>
<dbReference type="SUPFAM" id="SSF161219">
    <property type="entry name" value="CHY zinc finger-like"/>
    <property type="match status" value="1"/>
</dbReference>
<proteinExistence type="predicted"/>
<reference evidence="7" key="1">
    <citation type="submission" date="2021-03" db="EMBL/GenBank/DDBJ databases">
        <title>Comparative genomics and phylogenomic investigation of the class Geoglossomycetes provide insights into ecological specialization and systematics.</title>
        <authorList>
            <person name="Melie T."/>
            <person name="Pirro S."/>
            <person name="Miller A.N."/>
            <person name="Quandt A."/>
        </authorList>
    </citation>
    <scope>NUCLEOTIDE SEQUENCE</scope>
    <source>
        <strain evidence="7">CAQ_001_2017</strain>
    </source>
</reference>
<evidence type="ECO:0000256" key="4">
    <source>
        <dbReference type="PROSITE-ProRule" id="PRU00601"/>
    </source>
</evidence>
<dbReference type="InterPro" id="IPR039512">
    <property type="entry name" value="RCHY1_zinc-ribbon"/>
</dbReference>
<dbReference type="AlphaFoldDB" id="A0A9P8LI97"/>
<sequence>MFRRVQLVDLLFTITYHDLTDLCQMTSLFSSFIIEPVIRQARGFSRSTTPSDAPRLNVFRYQLSLDHVATAGARPTIEEEAAERQLGQSDNEEGPRSRVVAVPGATWERSPESSSLIADDELEVGLEASYQSHSGPDGSPHGYSPMISRSLEGISVEPGEEESRDQAYRTSVSLNSTHSDLTASGSDASQDVAIAMSPARVTSRRGARQSRRSSVSGSNSRPRSNTLPEDDGMGDLRSRIRDIQEMDIPSTLKAKMMHGLMLEKYNQYHSALQTSHQLMPDSPRSTQSQDRSFTLPLVTSESEAPGDALLLVSSASGGENPYNVSANDLIPTYAPAATHLESDIPVSGIDDPATDTEPRVLGCQHYKRNVKLQCSICGRWYTCRFCHDDAEDHSLIRKDTKNMLCMLCGCAQPASDTSYKCPICSRSVVNMETQFRNLDRAIEGQPMPPQFQDTKALVSCNDCSAKSFTKYHWLGLKCDICHSYNTVQLQIFSGSDADRNNLLAVNDSRSNGTGTPRSRSSSRGQHLQAAVLGHHGSRPSLHAHARPSSSGVETGNGVRFPPYPLHYRTSRSTSPLRGVPLAEMEASDEDEEVDFWGGSSPWDQATEHNIDDGGGEDDDDGDEDDEEEDEEEDVEDDADDAEDIDIFGHR</sequence>
<dbReference type="GO" id="GO:0005634">
    <property type="term" value="C:nucleus"/>
    <property type="evidence" value="ECO:0007669"/>
    <property type="project" value="TreeGrafter"/>
</dbReference>
<evidence type="ECO:0000313" key="7">
    <source>
        <dbReference type="EMBL" id="KAH0565827.1"/>
    </source>
</evidence>
<dbReference type="GO" id="GO:0016567">
    <property type="term" value="P:protein ubiquitination"/>
    <property type="evidence" value="ECO:0007669"/>
    <property type="project" value="TreeGrafter"/>
</dbReference>
<dbReference type="InterPro" id="IPR008913">
    <property type="entry name" value="Znf_CHY"/>
</dbReference>
<dbReference type="PROSITE" id="PS51266">
    <property type="entry name" value="ZF_CHY"/>
    <property type="match status" value="1"/>
</dbReference>
<evidence type="ECO:0000256" key="5">
    <source>
        <dbReference type="SAM" id="MobiDB-lite"/>
    </source>
</evidence>
<accession>A0A9P8LI97</accession>
<feature type="compositionally biased region" description="Basic residues" evidence="5">
    <location>
        <begin position="535"/>
        <end position="545"/>
    </location>
</feature>
<organism evidence="7 8">
    <name type="scientific">Trichoglossum hirsutum</name>
    <dbReference type="NCBI Taxonomy" id="265104"/>
    <lineage>
        <taxon>Eukaryota</taxon>
        <taxon>Fungi</taxon>
        <taxon>Dikarya</taxon>
        <taxon>Ascomycota</taxon>
        <taxon>Pezizomycotina</taxon>
        <taxon>Geoglossomycetes</taxon>
        <taxon>Geoglossales</taxon>
        <taxon>Geoglossaceae</taxon>
        <taxon>Trichoglossum</taxon>
    </lineage>
</organism>
<feature type="compositionally biased region" description="Acidic residues" evidence="5">
    <location>
        <begin position="585"/>
        <end position="594"/>
    </location>
</feature>
<feature type="compositionally biased region" description="Low complexity" evidence="5">
    <location>
        <begin position="212"/>
        <end position="224"/>
    </location>
</feature>